<sequence length="150" mass="16819">MAFSAGNFWLQRMFTLKARSRGCHYITDEVKKALPEIQQLKMGTLHLFIQHTSATLTINESWDPSVKTDIEMLLNRLFPESLNYAHSCEGPDDMPAHAKHAFLGGPNITVPIVEGKLGLGTWQGIWLCEHRNSSSSRHVVATLNGCPFEK</sequence>
<dbReference type="EMBL" id="JXXN02000008">
    <property type="protein sequence ID" value="THD29102.1"/>
    <property type="molecule type" value="Genomic_DNA"/>
</dbReference>
<keyword evidence="3" id="KW-1185">Reference proteome</keyword>
<dbReference type="PANTHER" id="PTHR30615">
    <property type="entry name" value="UNCHARACTERIZED PROTEIN YJBQ-RELATED"/>
    <property type="match status" value="1"/>
</dbReference>
<dbReference type="PIRSF" id="PIRSF004681">
    <property type="entry name" value="UCP004681"/>
    <property type="match status" value="1"/>
</dbReference>
<comment type="caution">
    <text evidence="2">The sequence shown here is derived from an EMBL/GenBank/DDBJ whole genome shotgun (WGS) entry which is preliminary data.</text>
</comment>
<dbReference type="Pfam" id="PF01894">
    <property type="entry name" value="YjbQ"/>
    <property type="match status" value="1"/>
</dbReference>
<evidence type="ECO:0000313" key="3">
    <source>
        <dbReference type="Proteomes" id="UP000230066"/>
    </source>
</evidence>
<dbReference type="InterPro" id="IPR001602">
    <property type="entry name" value="UPF0047_YjbQ-like"/>
</dbReference>
<gene>
    <name evidence="2" type="ORF">D915_000049</name>
</gene>
<dbReference type="AlphaFoldDB" id="A0A4E0S3L7"/>
<dbReference type="PANTHER" id="PTHR30615:SF8">
    <property type="entry name" value="UPF0047 PROTEIN C4A8.02C"/>
    <property type="match status" value="1"/>
</dbReference>
<organism evidence="2 3">
    <name type="scientific">Fasciola hepatica</name>
    <name type="common">Liver fluke</name>
    <dbReference type="NCBI Taxonomy" id="6192"/>
    <lineage>
        <taxon>Eukaryota</taxon>
        <taxon>Metazoa</taxon>
        <taxon>Spiralia</taxon>
        <taxon>Lophotrochozoa</taxon>
        <taxon>Platyhelminthes</taxon>
        <taxon>Trematoda</taxon>
        <taxon>Digenea</taxon>
        <taxon>Plagiorchiida</taxon>
        <taxon>Echinostomata</taxon>
        <taxon>Echinostomatoidea</taxon>
        <taxon>Fasciolidae</taxon>
        <taxon>Fasciola</taxon>
    </lineage>
</organism>
<proteinExistence type="inferred from homology"/>
<dbReference type="SUPFAM" id="SSF111038">
    <property type="entry name" value="YjbQ-like"/>
    <property type="match status" value="1"/>
</dbReference>
<dbReference type="Proteomes" id="UP000230066">
    <property type="component" value="Unassembled WGS sequence"/>
</dbReference>
<dbReference type="NCBIfam" id="TIGR00149">
    <property type="entry name" value="TIGR00149_YjbQ"/>
    <property type="match status" value="1"/>
</dbReference>
<evidence type="ECO:0000313" key="2">
    <source>
        <dbReference type="EMBL" id="THD29102.1"/>
    </source>
</evidence>
<dbReference type="InterPro" id="IPR035917">
    <property type="entry name" value="YjbQ-like_sf"/>
</dbReference>
<dbReference type="Gene3D" id="2.60.120.460">
    <property type="entry name" value="YjbQ-like"/>
    <property type="match status" value="1"/>
</dbReference>
<evidence type="ECO:0000256" key="1">
    <source>
        <dbReference type="ARBA" id="ARBA00005534"/>
    </source>
</evidence>
<comment type="similarity">
    <text evidence="1">Belongs to the UPF0047 family.</text>
</comment>
<name>A0A4E0S3L7_FASHE</name>
<reference evidence="2" key="1">
    <citation type="submission" date="2019-03" db="EMBL/GenBank/DDBJ databases">
        <title>Improved annotation for the trematode Fasciola hepatica.</title>
        <authorList>
            <person name="Choi Y.-J."/>
            <person name="Martin J."/>
            <person name="Mitreva M."/>
        </authorList>
    </citation>
    <scope>NUCLEOTIDE SEQUENCE [LARGE SCALE GENOMIC DNA]</scope>
</reference>
<protein>
    <submittedName>
        <fullName evidence="2">UPF0047 protein YjbQ</fullName>
    </submittedName>
</protein>
<accession>A0A4E0S3L7</accession>